<organism evidence="2 3">
    <name type="scientific">Thelonectria olida</name>
    <dbReference type="NCBI Taxonomy" id="1576542"/>
    <lineage>
        <taxon>Eukaryota</taxon>
        <taxon>Fungi</taxon>
        <taxon>Dikarya</taxon>
        <taxon>Ascomycota</taxon>
        <taxon>Pezizomycotina</taxon>
        <taxon>Sordariomycetes</taxon>
        <taxon>Hypocreomycetidae</taxon>
        <taxon>Hypocreales</taxon>
        <taxon>Nectriaceae</taxon>
        <taxon>Thelonectria</taxon>
    </lineage>
</organism>
<name>A0A9P8VS81_9HYPO</name>
<keyword evidence="1" id="KW-0472">Membrane</keyword>
<keyword evidence="1" id="KW-0812">Transmembrane</keyword>
<reference evidence="2 3" key="1">
    <citation type="journal article" date="2021" name="Nat. Commun.">
        <title>Genetic determinants of endophytism in the Arabidopsis root mycobiome.</title>
        <authorList>
            <person name="Mesny F."/>
            <person name="Miyauchi S."/>
            <person name="Thiergart T."/>
            <person name="Pickel B."/>
            <person name="Atanasova L."/>
            <person name="Karlsson M."/>
            <person name="Huettel B."/>
            <person name="Barry K.W."/>
            <person name="Haridas S."/>
            <person name="Chen C."/>
            <person name="Bauer D."/>
            <person name="Andreopoulos W."/>
            <person name="Pangilinan J."/>
            <person name="LaButti K."/>
            <person name="Riley R."/>
            <person name="Lipzen A."/>
            <person name="Clum A."/>
            <person name="Drula E."/>
            <person name="Henrissat B."/>
            <person name="Kohler A."/>
            <person name="Grigoriev I.V."/>
            <person name="Martin F.M."/>
            <person name="Hacquard S."/>
        </authorList>
    </citation>
    <scope>NUCLEOTIDE SEQUENCE [LARGE SCALE GENOMIC DNA]</scope>
    <source>
        <strain evidence="2 3">MPI-CAGE-CH-0241</strain>
    </source>
</reference>
<accession>A0A9P8VS81</accession>
<evidence type="ECO:0000256" key="1">
    <source>
        <dbReference type="SAM" id="Phobius"/>
    </source>
</evidence>
<comment type="caution">
    <text evidence="2">The sequence shown here is derived from an EMBL/GenBank/DDBJ whole genome shotgun (WGS) entry which is preliminary data.</text>
</comment>
<keyword evidence="3" id="KW-1185">Reference proteome</keyword>
<proteinExistence type="predicted"/>
<sequence>MMKDDPPEYRKDIASQFLGATDRNLEAYFRVYEELLIDADAHLLQIGQPVSIDLAPITHRDVSVAAKVIRENADKTLHQITLHLQEQLQVTSSTPRANLAIRVAVRAMFMLDSAVSDSHGPGFTVGRYRHVSWQPTEPFHEFVSRCFRISSHESESVMDALADKRSLKAWKLKTRLGITFKATDNIAQHLLLDTDNGILYLFHHTSFLKAQLSRLQGDGSDNKEDVLAYLSRGTLPPRLLAETLHSLQSILFHWSDERSSRILGQLIQKKGFDQDCAEPEDYKIFDDTLDNFEYLYWGHRLAEIYDLVMDRPPKNWFERWIKWQTSESNAFALALAALAISIIVGCLSLGLSALQVWIAWRAWKDSL</sequence>
<gene>
    <name evidence="2" type="ORF">B0T10DRAFT_498308</name>
</gene>
<dbReference type="Proteomes" id="UP000777438">
    <property type="component" value="Unassembled WGS sequence"/>
</dbReference>
<feature type="transmembrane region" description="Helical" evidence="1">
    <location>
        <begin position="330"/>
        <end position="360"/>
    </location>
</feature>
<dbReference type="EMBL" id="JAGPYM010000037">
    <property type="protein sequence ID" value="KAH6874680.1"/>
    <property type="molecule type" value="Genomic_DNA"/>
</dbReference>
<protein>
    <submittedName>
        <fullName evidence="2">Uncharacterized protein</fullName>
    </submittedName>
</protein>
<evidence type="ECO:0000313" key="2">
    <source>
        <dbReference type="EMBL" id="KAH6874680.1"/>
    </source>
</evidence>
<keyword evidence="1" id="KW-1133">Transmembrane helix</keyword>
<dbReference type="AlphaFoldDB" id="A0A9P8VS81"/>
<evidence type="ECO:0000313" key="3">
    <source>
        <dbReference type="Proteomes" id="UP000777438"/>
    </source>
</evidence>
<dbReference type="OrthoDB" id="5428890at2759"/>